<comment type="caution">
    <text evidence="1">The sequence shown here is derived from an EMBL/GenBank/DDBJ whole genome shotgun (WGS) entry which is preliminary data.</text>
</comment>
<protein>
    <submittedName>
        <fullName evidence="1">Uncharacterized protein</fullName>
    </submittedName>
</protein>
<proteinExistence type="predicted"/>
<reference evidence="1 2" key="1">
    <citation type="submission" date="2021-03" db="EMBL/GenBank/DDBJ databases">
        <title>Antimicrobial resistance genes in bacteria isolated from Japanese honey, and their potential for conferring macrolide and lincosamide resistance in the American foulbrood pathogen Paenibacillus larvae.</title>
        <authorList>
            <person name="Okamoto M."/>
            <person name="Kumagai M."/>
            <person name="Kanamori H."/>
            <person name="Takamatsu D."/>
        </authorList>
    </citation>
    <scope>NUCLEOTIDE SEQUENCE [LARGE SCALE GENOMIC DNA]</scope>
    <source>
        <strain evidence="1 2">J6TS1</strain>
    </source>
</reference>
<gene>
    <name evidence="1" type="ORF">J6TS1_18360</name>
</gene>
<dbReference type="Proteomes" id="UP000680670">
    <property type="component" value="Unassembled WGS sequence"/>
</dbReference>
<dbReference type="EMBL" id="BORJ01000004">
    <property type="protein sequence ID" value="GIN95966.1"/>
    <property type="molecule type" value="Genomic_DNA"/>
</dbReference>
<keyword evidence="2" id="KW-1185">Reference proteome</keyword>
<evidence type="ECO:0000313" key="1">
    <source>
        <dbReference type="EMBL" id="GIN95966.1"/>
    </source>
</evidence>
<name>A0ABQ4KWH8_SIMTE</name>
<sequence length="79" mass="9111">MSIQHISTFSYNIKKPLFVWSAKQIETANLSNGGFENNKIQSCRFLFLKTDFGGDISSTFLKTGRYVGEYRRGFIFIMI</sequence>
<evidence type="ECO:0000313" key="2">
    <source>
        <dbReference type="Proteomes" id="UP000680670"/>
    </source>
</evidence>
<organism evidence="1 2">
    <name type="scientific">Siminovitchia terrae</name>
    <name type="common">Bacillus terrae</name>
    <dbReference type="NCBI Taxonomy" id="1914933"/>
    <lineage>
        <taxon>Bacteria</taxon>
        <taxon>Bacillati</taxon>
        <taxon>Bacillota</taxon>
        <taxon>Bacilli</taxon>
        <taxon>Bacillales</taxon>
        <taxon>Bacillaceae</taxon>
        <taxon>Siminovitchia</taxon>
    </lineage>
</organism>
<accession>A0ABQ4KWH8</accession>